<dbReference type="OMA" id="CATEKAV"/>
<reference evidence="3 4" key="1">
    <citation type="journal article" date="2006" name="Science">
        <title>Phytophthora genome sequences uncover evolutionary origins and mechanisms of pathogenesis.</title>
        <authorList>
            <person name="Tyler B.M."/>
            <person name="Tripathy S."/>
            <person name="Zhang X."/>
            <person name="Dehal P."/>
            <person name="Jiang R.H."/>
            <person name="Aerts A."/>
            <person name="Arredondo F.D."/>
            <person name="Baxter L."/>
            <person name="Bensasson D."/>
            <person name="Beynon J.L."/>
            <person name="Chapman J."/>
            <person name="Damasceno C.M."/>
            <person name="Dorrance A.E."/>
            <person name="Dou D."/>
            <person name="Dickerman A.W."/>
            <person name="Dubchak I.L."/>
            <person name="Garbelotto M."/>
            <person name="Gijzen M."/>
            <person name="Gordon S.G."/>
            <person name="Govers F."/>
            <person name="Grunwald N.J."/>
            <person name="Huang W."/>
            <person name="Ivors K.L."/>
            <person name="Jones R.W."/>
            <person name="Kamoun S."/>
            <person name="Krampis K."/>
            <person name="Lamour K.H."/>
            <person name="Lee M.K."/>
            <person name="McDonald W.H."/>
            <person name="Medina M."/>
            <person name="Meijer H.J."/>
            <person name="Nordberg E.K."/>
            <person name="Maclean D.J."/>
            <person name="Ospina-Giraldo M.D."/>
            <person name="Morris P.F."/>
            <person name="Phuntumart V."/>
            <person name="Putnam N.H."/>
            <person name="Rash S."/>
            <person name="Rose J.K."/>
            <person name="Sakihama Y."/>
            <person name="Salamov A.A."/>
            <person name="Savidor A."/>
            <person name="Scheuring C.F."/>
            <person name="Smith B.M."/>
            <person name="Sobral B.W."/>
            <person name="Terry A."/>
            <person name="Torto-Alalibo T.A."/>
            <person name="Win J."/>
            <person name="Xu Z."/>
            <person name="Zhang H."/>
            <person name="Grigoriev I.V."/>
            <person name="Rokhsar D.S."/>
            <person name="Boore J.L."/>
        </authorList>
    </citation>
    <scope>NUCLEOTIDE SEQUENCE [LARGE SCALE GENOMIC DNA]</scope>
    <source>
        <strain evidence="3 4">P6497</strain>
    </source>
</reference>
<dbReference type="SMR" id="G4Z5K3"/>
<feature type="region of interest" description="Disordered" evidence="1">
    <location>
        <begin position="1"/>
        <end position="22"/>
    </location>
</feature>
<feature type="transmembrane region" description="Helical" evidence="2">
    <location>
        <begin position="859"/>
        <end position="881"/>
    </location>
</feature>
<keyword evidence="4" id="KW-1185">Reference proteome</keyword>
<dbReference type="Proteomes" id="UP000002640">
    <property type="component" value="Unassembled WGS sequence"/>
</dbReference>
<dbReference type="GeneID" id="20656429"/>
<keyword evidence="2" id="KW-0812">Transmembrane</keyword>
<dbReference type="RefSeq" id="XP_009524398.1">
    <property type="nucleotide sequence ID" value="XM_009526103.1"/>
</dbReference>
<evidence type="ECO:0000256" key="1">
    <source>
        <dbReference type="SAM" id="MobiDB-lite"/>
    </source>
</evidence>
<organism evidence="3 4">
    <name type="scientific">Phytophthora sojae (strain P6497)</name>
    <name type="common">Soybean stem and root rot agent</name>
    <name type="synonym">Phytophthora megasperma f. sp. glycines</name>
    <dbReference type="NCBI Taxonomy" id="1094619"/>
    <lineage>
        <taxon>Eukaryota</taxon>
        <taxon>Sar</taxon>
        <taxon>Stramenopiles</taxon>
        <taxon>Oomycota</taxon>
        <taxon>Peronosporomycetes</taxon>
        <taxon>Peronosporales</taxon>
        <taxon>Peronosporaceae</taxon>
        <taxon>Phytophthora</taxon>
    </lineage>
</organism>
<proteinExistence type="predicted"/>
<keyword evidence="2" id="KW-1133">Transmembrane helix</keyword>
<dbReference type="EMBL" id="JH159153">
    <property type="protein sequence ID" value="EGZ21681.1"/>
    <property type="molecule type" value="Genomic_DNA"/>
</dbReference>
<feature type="transmembrane region" description="Helical" evidence="2">
    <location>
        <begin position="58"/>
        <end position="75"/>
    </location>
</feature>
<keyword evidence="2" id="KW-0472">Membrane</keyword>
<dbReference type="KEGG" id="psoj:PHYSODRAFT_489448"/>
<dbReference type="InParanoid" id="G4Z5K3"/>
<evidence type="ECO:0000313" key="3">
    <source>
        <dbReference type="EMBL" id="EGZ21681.1"/>
    </source>
</evidence>
<gene>
    <name evidence="3" type="ORF">PHYSODRAFT_489448</name>
</gene>
<protein>
    <submittedName>
        <fullName evidence="3">Uncharacterized protein</fullName>
    </submittedName>
</protein>
<sequence length="885" mass="96743">MLPRVSTKVHPRSSNSTAADYACLPSPSAPPVASELPKSIGGRSERDCTRWLRNYPRLSFVLLFVLCTYVGGIFISTKLTAWALSVLGVDGELASARQVYVASSQRLKSMTECVDRSSLEYLAAAKLQFEVDSKRVQKIIDANDDVLFNQRNATMTCSAAFLSSLKEQVLISASDDANSTLSCFSDRFYEGVPETNALSSSRALVLAVRALLTTQAVTAASDSVAKQQVQFENQLVDMWKSVDSIKTSIDKTLSATNTLTSEQLSSLAPILSDKDGEGHTKQSASRLGRLSKVVSSELSDPLASTSSTSLEAIRKAGRTLHTALEFLSGLHEGLSDVMDTVDGTWQLLEKQLNATAQQAVQLQKELAYAAESTAQQINRTSSAIMTSFGQAQQEIATSFDILHQHWQDAVNKLVAQGFTPWHRLGDRLVAELTANQRQSVRPENSIQRKYILPDRTTNSSLETERARLATAARYVDPQASKSSASTDKRDEFDIDTAVLRASLVDIGAFVTQVIFYVDVGRLTLLFADLAVGLISESYSDMPMLDIRGITTADTIGSVCEVFLCKHSFWTVCYAIVANASELMRVLVRFVLLLAAASVVTAGLFMWKQDHIEHCGRAALPSNASQTVIQSITRAYFENNGNSSNSVVDPLDEIERYTTIINDSIRNDYAALELDSAAVWMNQSAALDDFGDCATTTSTLVRMLQDCSEQASSDDTSLSSQCLTSELRNSSGLVTPSKTATQLSENAPYLAPPNAFESCFPEGTTGRVAVVSKLQHDLACATEKAVYLSCASWWVLVVIFAANRFAMRMIIKAAGVYWWRFLSANRLQFTGYCREDGDIVASNTLPLAIQQHLREAKWQIIGRFVGIGFSFTCVVSVLMVVFQGMV</sequence>
<dbReference type="AlphaFoldDB" id="G4Z5K3"/>
<accession>G4Z5K3</accession>
<name>G4Z5K3_PHYSP</name>
<evidence type="ECO:0000256" key="2">
    <source>
        <dbReference type="SAM" id="Phobius"/>
    </source>
</evidence>
<feature type="transmembrane region" description="Helical" evidence="2">
    <location>
        <begin position="784"/>
        <end position="801"/>
    </location>
</feature>
<evidence type="ECO:0000313" key="4">
    <source>
        <dbReference type="Proteomes" id="UP000002640"/>
    </source>
</evidence>